<name>A0A0V1G6V7_9BILA</name>
<evidence type="ECO:0000313" key="2">
    <source>
        <dbReference type="EMBL" id="KRY94036.1"/>
    </source>
</evidence>
<keyword evidence="1" id="KW-0472">Membrane</keyword>
<keyword evidence="1" id="KW-0812">Transmembrane</keyword>
<keyword evidence="1" id="KW-1133">Transmembrane helix</keyword>
<dbReference type="AlphaFoldDB" id="A0A0V1G6V7"/>
<accession>A0A0V1G6V7</accession>
<evidence type="ECO:0000256" key="1">
    <source>
        <dbReference type="SAM" id="Phobius"/>
    </source>
</evidence>
<organism evidence="2 3">
    <name type="scientific">Trichinella zimbabwensis</name>
    <dbReference type="NCBI Taxonomy" id="268475"/>
    <lineage>
        <taxon>Eukaryota</taxon>
        <taxon>Metazoa</taxon>
        <taxon>Ecdysozoa</taxon>
        <taxon>Nematoda</taxon>
        <taxon>Enoplea</taxon>
        <taxon>Dorylaimia</taxon>
        <taxon>Trichinellida</taxon>
        <taxon>Trichinellidae</taxon>
        <taxon>Trichinella</taxon>
    </lineage>
</organism>
<keyword evidence="3" id="KW-1185">Reference proteome</keyword>
<dbReference type="Proteomes" id="UP000055024">
    <property type="component" value="Unassembled WGS sequence"/>
</dbReference>
<dbReference type="EMBL" id="JYDP01005706">
    <property type="protein sequence ID" value="KRY94036.1"/>
    <property type="molecule type" value="Genomic_DNA"/>
</dbReference>
<proteinExistence type="predicted"/>
<evidence type="ECO:0000313" key="3">
    <source>
        <dbReference type="Proteomes" id="UP000055024"/>
    </source>
</evidence>
<comment type="caution">
    <text evidence="2">The sequence shown here is derived from an EMBL/GenBank/DDBJ whole genome shotgun (WGS) entry which is preliminary data.</text>
</comment>
<protein>
    <submittedName>
        <fullName evidence="2">Uncharacterized protein</fullName>
    </submittedName>
</protein>
<gene>
    <name evidence="2" type="ORF">T11_3937</name>
</gene>
<sequence length="34" mass="4090">MERYKSVLAICFPMCVLLILLRNVEEQLKEQESY</sequence>
<feature type="transmembrane region" description="Helical" evidence="1">
    <location>
        <begin position="6"/>
        <end position="24"/>
    </location>
</feature>
<reference evidence="2 3" key="1">
    <citation type="submission" date="2015-01" db="EMBL/GenBank/DDBJ databases">
        <title>Evolution of Trichinella species and genotypes.</title>
        <authorList>
            <person name="Korhonen P.K."/>
            <person name="Edoardo P."/>
            <person name="Giuseppe L.R."/>
            <person name="Gasser R.B."/>
        </authorList>
    </citation>
    <scope>NUCLEOTIDE SEQUENCE [LARGE SCALE GENOMIC DNA]</scope>
    <source>
        <strain evidence="2">ISS1029</strain>
    </source>
</reference>